<evidence type="ECO:0000259" key="1">
    <source>
        <dbReference type="PROSITE" id="PS50801"/>
    </source>
</evidence>
<dbReference type="Pfam" id="PF13466">
    <property type="entry name" value="STAS_2"/>
    <property type="match status" value="1"/>
</dbReference>
<dbReference type="InterPro" id="IPR058548">
    <property type="entry name" value="MlaB-like_STAS"/>
</dbReference>
<feature type="domain" description="STAS" evidence="1">
    <location>
        <begin position="23"/>
        <end position="102"/>
    </location>
</feature>
<keyword evidence="3" id="KW-1185">Reference proteome</keyword>
<dbReference type="PROSITE" id="PS50801">
    <property type="entry name" value="STAS"/>
    <property type="match status" value="1"/>
</dbReference>
<dbReference type="InterPro" id="IPR036513">
    <property type="entry name" value="STAS_dom_sf"/>
</dbReference>
<sequence length="123" mass="13503">MESTTEEPYGSVALITSHGRSRLVLTGEIDLGVKTQVQPAVDEALGRNLPIDVDARELRFMDSFGIATLAVLVRRSPHRVRLIQPPELVRFLLDVTRLDSLVDVLDEDPGPNEAHPAGHTTDV</sequence>
<evidence type="ECO:0000313" key="2">
    <source>
        <dbReference type="EMBL" id="MFC4554309.1"/>
    </source>
</evidence>
<dbReference type="EMBL" id="JBHSGF010000002">
    <property type="protein sequence ID" value="MFC4554309.1"/>
    <property type="molecule type" value="Genomic_DNA"/>
</dbReference>
<dbReference type="CDD" id="cd07043">
    <property type="entry name" value="STAS_anti-anti-sigma_factors"/>
    <property type="match status" value="1"/>
</dbReference>
<name>A0ABV9D6H2_9MICO</name>
<dbReference type="SUPFAM" id="SSF52091">
    <property type="entry name" value="SpoIIaa-like"/>
    <property type="match status" value="1"/>
</dbReference>
<reference evidence="3" key="1">
    <citation type="journal article" date="2019" name="Int. J. Syst. Evol. Microbiol.">
        <title>The Global Catalogue of Microorganisms (GCM) 10K type strain sequencing project: providing services to taxonomists for standard genome sequencing and annotation.</title>
        <authorList>
            <consortium name="The Broad Institute Genomics Platform"/>
            <consortium name="The Broad Institute Genome Sequencing Center for Infectious Disease"/>
            <person name="Wu L."/>
            <person name="Ma J."/>
        </authorList>
    </citation>
    <scope>NUCLEOTIDE SEQUENCE [LARGE SCALE GENOMIC DNA]</scope>
    <source>
        <strain evidence="3">JCM 3369</strain>
    </source>
</reference>
<dbReference type="Proteomes" id="UP001595955">
    <property type="component" value="Unassembled WGS sequence"/>
</dbReference>
<dbReference type="RefSeq" id="WP_122824831.1">
    <property type="nucleotide sequence ID" value="NZ_CP033325.1"/>
</dbReference>
<evidence type="ECO:0000313" key="3">
    <source>
        <dbReference type="Proteomes" id="UP001595955"/>
    </source>
</evidence>
<gene>
    <name evidence="2" type="ORF">ACFO3F_03525</name>
</gene>
<accession>A0ABV9D6H2</accession>
<dbReference type="Gene3D" id="3.30.750.24">
    <property type="entry name" value="STAS domain"/>
    <property type="match status" value="1"/>
</dbReference>
<proteinExistence type="predicted"/>
<organism evidence="2 3">
    <name type="scientific">Georgenia faecalis</name>
    <dbReference type="NCBI Taxonomy" id="2483799"/>
    <lineage>
        <taxon>Bacteria</taxon>
        <taxon>Bacillati</taxon>
        <taxon>Actinomycetota</taxon>
        <taxon>Actinomycetes</taxon>
        <taxon>Micrococcales</taxon>
        <taxon>Bogoriellaceae</taxon>
        <taxon>Georgenia</taxon>
    </lineage>
</organism>
<dbReference type="InterPro" id="IPR002645">
    <property type="entry name" value="STAS_dom"/>
</dbReference>
<comment type="caution">
    <text evidence="2">The sequence shown here is derived from an EMBL/GenBank/DDBJ whole genome shotgun (WGS) entry which is preliminary data.</text>
</comment>
<protein>
    <submittedName>
        <fullName evidence="2">STAS domain-containing protein</fullName>
    </submittedName>
</protein>